<gene>
    <name evidence="2" type="ORF">Clow_01673</name>
</gene>
<reference evidence="2 3" key="1">
    <citation type="submission" date="2015-10" db="EMBL/GenBank/DDBJ databases">
        <title>Corynebacteirum lowii and Corynebacterium oculi species nova, derived from human clinical disease and and emended description of Corynebacterium mastiditis.</title>
        <authorList>
            <person name="Bernard K."/>
            <person name="Pacheco A.L."/>
            <person name="Mcdougall C."/>
            <person name="Burtx T."/>
            <person name="Weibe D."/>
            <person name="Tyler S."/>
            <person name="Olson A.B."/>
            <person name="Cnockaert M."/>
            <person name="Eguchi H."/>
            <person name="Kuwahara T."/>
            <person name="Nakayama-Imaohji H."/>
            <person name="Boudewijins M."/>
            <person name="Van Hoecke F."/>
            <person name="Bernier A.-M."/>
            <person name="Vandamme P."/>
        </authorList>
    </citation>
    <scope>NUCLEOTIDE SEQUENCE [LARGE SCALE GENOMIC DNA]</scope>
    <source>
        <strain evidence="2 3">NML 130206</strain>
    </source>
</reference>
<dbReference type="RefSeq" id="WP_055178275.1">
    <property type="nucleotide sequence ID" value="NZ_JAUSQY010000001.1"/>
</dbReference>
<proteinExistence type="predicted"/>
<dbReference type="PATRIC" id="fig|1544413.3.peg.1678"/>
<dbReference type="EMBL" id="LKEV01000005">
    <property type="protein sequence ID" value="KQB85931.1"/>
    <property type="molecule type" value="Genomic_DNA"/>
</dbReference>
<feature type="signal peptide" evidence="1">
    <location>
        <begin position="1"/>
        <end position="25"/>
    </location>
</feature>
<dbReference type="Proteomes" id="UP000050488">
    <property type="component" value="Unassembled WGS sequence"/>
</dbReference>
<accession>A0A0Q1E0C5</accession>
<organism evidence="2 3">
    <name type="scientific">Corynebacterium lowii</name>
    <dbReference type="NCBI Taxonomy" id="1544413"/>
    <lineage>
        <taxon>Bacteria</taxon>
        <taxon>Bacillati</taxon>
        <taxon>Actinomycetota</taxon>
        <taxon>Actinomycetes</taxon>
        <taxon>Mycobacteriales</taxon>
        <taxon>Corynebacteriaceae</taxon>
        <taxon>Corynebacterium</taxon>
    </lineage>
</organism>
<evidence type="ECO:0000313" key="3">
    <source>
        <dbReference type="Proteomes" id="UP000050488"/>
    </source>
</evidence>
<protein>
    <submittedName>
        <fullName evidence="2">Uncharacterized protein</fullName>
    </submittedName>
</protein>
<evidence type="ECO:0000313" key="2">
    <source>
        <dbReference type="EMBL" id="KQB85931.1"/>
    </source>
</evidence>
<dbReference type="OrthoDB" id="9997853at2"/>
<keyword evidence="1" id="KW-0732">Signal</keyword>
<comment type="caution">
    <text evidence="2">The sequence shown here is derived from an EMBL/GenBank/DDBJ whole genome shotgun (WGS) entry which is preliminary data.</text>
</comment>
<sequence length="95" mass="10037">MLRKFSVAAAAVAVAATTAIAPAMADEVVGVDRPAFDQQQVVKPVKPGKKTYEEQVQQAELTSKRLDNAKKGIDSAKTIVDTLNGFGGLFGFGKK</sequence>
<evidence type="ECO:0000256" key="1">
    <source>
        <dbReference type="SAM" id="SignalP"/>
    </source>
</evidence>
<name>A0A0Q1E0C5_9CORY</name>
<keyword evidence="3" id="KW-1185">Reference proteome</keyword>
<feature type="chain" id="PRO_5006189776" evidence="1">
    <location>
        <begin position="26"/>
        <end position="95"/>
    </location>
</feature>
<dbReference type="AlphaFoldDB" id="A0A0Q1E0C5"/>